<feature type="compositionally biased region" description="Basic and acidic residues" evidence="1">
    <location>
        <begin position="210"/>
        <end position="231"/>
    </location>
</feature>
<keyword evidence="3" id="KW-1185">Reference proteome</keyword>
<evidence type="ECO:0000313" key="2">
    <source>
        <dbReference type="EMBL" id="MDP9897957.1"/>
    </source>
</evidence>
<dbReference type="Pfam" id="PF11445">
    <property type="entry name" value="DUF2894"/>
    <property type="match status" value="1"/>
</dbReference>
<reference evidence="2 3" key="1">
    <citation type="submission" date="2023-07" db="EMBL/GenBank/DDBJ databases">
        <title>Sorghum-associated microbial communities from plants grown in Nebraska, USA.</title>
        <authorList>
            <person name="Schachtman D."/>
        </authorList>
    </citation>
    <scope>NUCLEOTIDE SEQUENCE [LARGE SCALE GENOMIC DNA]</scope>
    <source>
        <strain evidence="2 3">DS1607</strain>
    </source>
</reference>
<proteinExistence type="predicted"/>
<evidence type="ECO:0000313" key="3">
    <source>
        <dbReference type="Proteomes" id="UP001226867"/>
    </source>
</evidence>
<evidence type="ECO:0000256" key="1">
    <source>
        <dbReference type="SAM" id="MobiDB-lite"/>
    </source>
</evidence>
<dbReference type="RefSeq" id="WP_307687779.1">
    <property type="nucleotide sequence ID" value="NZ_JAUSRO010000001.1"/>
</dbReference>
<organism evidence="2 3">
    <name type="scientific">Variovorax ginsengisoli</name>
    <dbReference type="NCBI Taxonomy" id="363844"/>
    <lineage>
        <taxon>Bacteria</taxon>
        <taxon>Pseudomonadati</taxon>
        <taxon>Pseudomonadota</taxon>
        <taxon>Betaproteobacteria</taxon>
        <taxon>Burkholderiales</taxon>
        <taxon>Comamonadaceae</taxon>
        <taxon>Variovorax</taxon>
    </lineage>
</organism>
<dbReference type="EMBL" id="JAUSRO010000001">
    <property type="protein sequence ID" value="MDP9897957.1"/>
    <property type="molecule type" value="Genomic_DNA"/>
</dbReference>
<dbReference type="Proteomes" id="UP001226867">
    <property type="component" value="Unassembled WGS sequence"/>
</dbReference>
<comment type="caution">
    <text evidence="2">The sequence shown here is derived from an EMBL/GenBank/DDBJ whole genome shotgun (WGS) entry which is preliminary data.</text>
</comment>
<sequence length="245" mass="26206">MDVVARTDEDKAEATLDAWRARGGERLDPVRFRLIEAMARRAAGHRGAARRVLDARLATLMAAYAQALEKMPAATAAPAPARHKAAAAPPPSRGPLAELVDHIARQSSGLPNDVGDGLRTAGTVPELKTLSYFRSTWSRLSADRRWVQSLAAVPENAGPLNSHHLLHRSLTLMRELSPAYFNQFMSYADALLSIEQMHGSGGVSAGTETPRAEGAKVAKSSKGDKSDKADKGPTGARKTVRPKSA</sequence>
<gene>
    <name evidence="2" type="ORF">J2W36_000190</name>
</gene>
<accession>A0ABT9S0R9</accession>
<protein>
    <recommendedName>
        <fullName evidence="4">DUF2894 domain-containing protein</fullName>
    </recommendedName>
</protein>
<dbReference type="InterPro" id="IPR021549">
    <property type="entry name" value="DUF2894"/>
</dbReference>
<evidence type="ECO:0008006" key="4">
    <source>
        <dbReference type="Google" id="ProtNLM"/>
    </source>
</evidence>
<name>A0ABT9S0R9_9BURK</name>
<feature type="region of interest" description="Disordered" evidence="1">
    <location>
        <begin position="200"/>
        <end position="245"/>
    </location>
</feature>